<accession>A0AAP5IGT4</accession>
<evidence type="ECO:0000313" key="2">
    <source>
        <dbReference type="Proteomes" id="UP000667802"/>
    </source>
</evidence>
<dbReference type="Proteomes" id="UP000667802">
    <property type="component" value="Unassembled WGS sequence"/>
</dbReference>
<reference evidence="2" key="1">
    <citation type="journal article" date="2021" name="Science">
        <title>Hunting the eagle killer: A cyanobacterial neurotoxin causes vacuolar myelinopathy.</title>
        <authorList>
            <person name="Breinlinger S."/>
            <person name="Phillips T.J."/>
            <person name="Haram B.N."/>
            <person name="Mares J."/>
            <person name="Martinez Yerena J.A."/>
            <person name="Hrouzek P."/>
            <person name="Sobotka R."/>
            <person name="Henderson W.M."/>
            <person name="Schmieder P."/>
            <person name="Williams S.M."/>
            <person name="Lauderdale J.D."/>
            <person name="Wilde H.D."/>
            <person name="Gerrin W."/>
            <person name="Kust A."/>
            <person name="Washington J.W."/>
            <person name="Wagner C."/>
            <person name="Geier B."/>
            <person name="Liebeke M."/>
            <person name="Enke H."/>
            <person name="Niedermeyer T.H.J."/>
            <person name="Wilde S.B."/>
        </authorList>
    </citation>
    <scope>NUCLEOTIDE SEQUENCE [LARGE SCALE GENOMIC DNA]</scope>
    <source>
        <strain evidence="2">Thurmond2011</strain>
    </source>
</reference>
<comment type="caution">
    <text evidence="1">The sequence shown here is derived from an EMBL/GenBank/DDBJ whole genome shotgun (WGS) entry which is preliminary data.</text>
</comment>
<organism evidence="1 2">
    <name type="scientific">Aetokthonos hydrillicola Thurmond2011</name>
    <dbReference type="NCBI Taxonomy" id="2712845"/>
    <lineage>
        <taxon>Bacteria</taxon>
        <taxon>Bacillati</taxon>
        <taxon>Cyanobacteriota</taxon>
        <taxon>Cyanophyceae</taxon>
        <taxon>Nostocales</taxon>
        <taxon>Hapalosiphonaceae</taxon>
        <taxon>Aetokthonos</taxon>
    </lineage>
</organism>
<dbReference type="EMBL" id="JAALHA020000021">
    <property type="protein sequence ID" value="MDR9899040.1"/>
    <property type="molecule type" value="Genomic_DNA"/>
</dbReference>
<protein>
    <submittedName>
        <fullName evidence="1">Uncharacterized protein</fullName>
    </submittedName>
</protein>
<name>A0AAP5IGT4_9CYAN</name>
<proteinExistence type="predicted"/>
<dbReference type="AlphaFoldDB" id="A0AAP5IGT4"/>
<keyword evidence="2" id="KW-1185">Reference proteome</keyword>
<evidence type="ECO:0000313" key="1">
    <source>
        <dbReference type="EMBL" id="MDR9899040.1"/>
    </source>
</evidence>
<sequence>MRDIALYLYIYECEISKMRGVVAAKSAKRLPQAGHHWQYFSKVNAVRRNKSFTMNWNEVLLDITNQGYHLIDSR</sequence>
<gene>
    <name evidence="1" type="ORF">G7B40_031440</name>
</gene>